<dbReference type="InterPro" id="IPR049567">
    <property type="entry name" value="WDR59-like"/>
</dbReference>
<feature type="region of interest" description="Disordered" evidence="4">
    <location>
        <begin position="1130"/>
        <end position="1152"/>
    </location>
</feature>
<dbReference type="PANTHER" id="PTHR46170:SF1">
    <property type="entry name" value="GATOR COMPLEX PROTEIN WDR59"/>
    <property type="match status" value="1"/>
</dbReference>
<feature type="compositionally biased region" description="Polar residues" evidence="4">
    <location>
        <begin position="1386"/>
        <end position="1420"/>
    </location>
</feature>
<dbReference type="PANTHER" id="PTHR46170">
    <property type="entry name" value="GATOR COMPLEX PROTEIN WDR59"/>
    <property type="match status" value="1"/>
</dbReference>
<dbReference type="InterPro" id="IPR001680">
    <property type="entry name" value="WD40_rpt"/>
</dbReference>
<dbReference type="InterPro" id="IPR015943">
    <property type="entry name" value="WD40/YVTN_repeat-like_dom_sf"/>
</dbReference>
<evidence type="ECO:0000256" key="2">
    <source>
        <dbReference type="ARBA" id="ARBA00022737"/>
    </source>
</evidence>
<evidence type="ECO:0000256" key="4">
    <source>
        <dbReference type="SAM" id="MobiDB-lite"/>
    </source>
</evidence>
<feature type="compositionally biased region" description="Polar residues" evidence="4">
    <location>
        <begin position="1038"/>
        <end position="1047"/>
    </location>
</feature>
<dbReference type="GO" id="GO:0005774">
    <property type="term" value="C:vacuolar membrane"/>
    <property type="evidence" value="ECO:0007669"/>
    <property type="project" value="TreeGrafter"/>
</dbReference>
<dbReference type="InterPro" id="IPR019775">
    <property type="entry name" value="WD40_repeat_CS"/>
</dbReference>
<feature type="compositionally biased region" description="Polar residues" evidence="4">
    <location>
        <begin position="1055"/>
        <end position="1081"/>
    </location>
</feature>
<dbReference type="GO" id="GO:0035859">
    <property type="term" value="C:Seh1-associated complex"/>
    <property type="evidence" value="ECO:0007669"/>
    <property type="project" value="TreeGrafter"/>
</dbReference>
<feature type="region of interest" description="Disordered" evidence="4">
    <location>
        <begin position="1386"/>
        <end position="1424"/>
    </location>
</feature>
<proteinExistence type="predicted"/>
<feature type="repeat" description="WD" evidence="3">
    <location>
        <begin position="172"/>
        <end position="213"/>
    </location>
</feature>
<organism evidence="6 7">
    <name type="scientific">Pleomassaria siparia CBS 279.74</name>
    <dbReference type="NCBI Taxonomy" id="1314801"/>
    <lineage>
        <taxon>Eukaryota</taxon>
        <taxon>Fungi</taxon>
        <taxon>Dikarya</taxon>
        <taxon>Ascomycota</taxon>
        <taxon>Pezizomycotina</taxon>
        <taxon>Dothideomycetes</taxon>
        <taxon>Pleosporomycetidae</taxon>
        <taxon>Pleosporales</taxon>
        <taxon>Pleomassariaceae</taxon>
        <taxon>Pleomassaria</taxon>
    </lineage>
</organism>
<dbReference type="OrthoDB" id="311712at2759"/>
<dbReference type="Gene3D" id="2.130.10.10">
    <property type="entry name" value="YVTN repeat-like/Quinoprotein amine dehydrogenase"/>
    <property type="match status" value="1"/>
</dbReference>
<reference evidence="6" key="1">
    <citation type="journal article" date="2020" name="Stud. Mycol.">
        <title>101 Dothideomycetes genomes: a test case for predicting lifestyles and emergence of pathogens.</title>
        <authorList>
            <person name="Haridas S."/>
            <person name="Albert R."/>
            <person name="Binder M."/>
            <person name="Bloem J."/>
            <person name="Labutti K."/>
            <person name="Salamov A."/>
            <person name="Andreopoulos B."/>
            <person name="Baker S."/>
            <person name="Barry K."/>
            <person name="Bills G."/>
            <person name="Bluhm B."/>
            <person name="Cannon C."/>
            <person name="Castanera R."/>
            <person name="Culley D."/>
            <person name="Daum C."/>
            <person name="Ezra D."/>
            <person name="Gonzalez J."/>
            <person name="Henrissat B."/>
            <person name="Kuo A."/>
            <person name="Liang C."/>
            <person name="Lipzen A."/>
            <person name="Lutzoni F."/>
            <person name="Magnuson J."/>
            <person name="Mondo S."/>
            <person name="Nolan M."/>
            <person name="Ohm R."/>
            <person name="Pangilinan J."/>
            <person name="Park H.-J."/>
            <person name="Ramirez L."/>
            <person name="Alfaro M."/>
            <person name="Sun H."/>
            <person name="Tritt A."/>
            <person name="Yoshinaga Y."/>
            <person name="Zwiers L.-H."/>
            <person name="Turgeon B."/>
            <person name="Goodwin S."/>
            <person name="Spatafora J."/>
            <person name="Crous P."/>
            <person name="Grigoriev I."/>
        </authorList>
    </citation>
    <scope>NUCLEOTIDE SEQUENCE</scope>
    <source>
        <strain evidence="6">CBS 279.74</strain>
    </source>
</reference>
<keyword evidence="7" id="KW-1185">Reference proteome</keyword>
<feature type="compositionally biased region" description="Low complexity" evidence="4">
    <location>
        <begin position="727"/>
        <end position="744"/>
    </location>
</feature>
<dbReference type="Proteomes" id="UP000799428">
    <property type="component" value="Unassembled WGS sequence"/>
</dbReference>
<dbReference type="EMBL" id="MU005772">
    <property type="protein sequence ID" value="KAF2708289.1"/>
    <property type="molecule type" value="Genomic_DNA"/>
</dbReference>
<feature type="compositionally biased region" description="Basic and acidic residues" evidence="4">
    <location>
        <begin position="611"/>
        <end position="627"/>
    </location>
</feature>
<dbReference type="PROSITE" id="PS50294">
    <property type="entry name" value="WD_REPEATS_REGION"/>
    <property type="match status" value="2"/>
</dbReference>
<accession>A0A6G1K5X4</accession>
<evidence type="ECO:0000256" key="1">
    <source>
        <dbReference type="ARBA" id="ARBA00022574"/>
    </source>
</evidence>
<dbReference type="InterPro" id="IPR036322">
    <property type="entry name" value="WD40_repeat_dom_sf"/>
</dbReference>
<feature type="compositionally biased region" description="Acidic residues" evidence="4">
    <location>
        <begin position="628"/>
        <end position="637"/>
    </location>
</feature>
<dbReference type="SUPFAM" id="SSF50978">
    <property type="entry name" value="WD40 repeat-like"/>
    <property type="match status" value="1"/>
</dbReference>
<keyword evidence="1 3" id="KW-0853">WD repeat</keyword>
<feature type="region of interest" description="Disordered" evidence="4">
    <location>
        <begin position="1180"/>
        <end position="1202"/>
    </location>
</feature>
<feature type="repeat" description="WD" evidence="3">
    <location>
        <begin position="117"/>
        <end position="159"/>
    </location>
</feature>
<dbReference type="GO" id="GO:0034198">
    <property type="term" value="P:cellular response to amino acid starvation"/>
    <property type="evidence" value="ECO:0007669"/>
    <property type="project" value="TreeGrafter"/>
</dbReference>
<dbReference type="InterPro" id="IPR049566">
    <property type="entry name" value="WDR59_RTC1-like_RING_Znf"/>
</dbReference>
<feature type="region of interest" description="Disordered" evidence="4">
    <location>
        <begin position="690"/>
        <end position="751"/>
    </location>
</feature>
<dbReference type="SMART" id="SM00320">
    <property type="entry name" value="WD40"/>
    <property type="match status" value="4"/>
</dbReference>
<dbReference type="Pfam" id="PF17120">
    <property type="entry name" value="zf-RING_16"/>
    <property type="match status" value="1"/>
</dbReference>
<gene>
    <name evidence="6" type="ORF">K504DRAFT_382113</name>
</gene>
<dbReference type="PROSITE" id="PS00678">
    <property type="entry name" value="WD_REPEATS_1"/>
    <property type="match status" value="2"/>
</dbReference>
<sequence>MATGSAAGGPASPFDSLTFEKDVSIFVDDEIGAASISPSGRDVVLASKTGLRIIDLDYPQELPRVIINRSPWDVADVQWSPFASRANWVASTYNQKAIIYNLSMMQNANKAPIEYTLHAHSRAITDINFSAHYPDILATCGVDSYVYTWDLRTAGKPAQALQNDIKSTLSSFAHFEAGATQVKWNRIDEHLLASSHDRDLYIWDLRRGAVPLTTIKAHGTKIYGIDWSRSNRSNILTCSLDKTIKLWEGIAINDNIQVPRHTIHTDYPVWRARHTPFPRGILAMPKRGSSDLNLYTNTPDTQGDMSQITKPAHSFQAHATDHQVREFLWRSRGSVDDGLDNREYQLVSWGTDKYLHMHSIKSDLLSKAVGYEKGSKVVAEPSITRRGAKYLTYRYDPPVTPQLLNVVANTRQRGHLTSLLQHGRVAENPNVNHRPTMTVGPVRQAESRIVNHLEWMDGVKIGERNVTNVNERKVTPVPKIDNRYYSLAEEIDDCKRYFETIVFFRVTDIDGRHVRIFLQGPWGARSSDTRQPAGLWLTIDFPFEYPNAHHRMIIKLDTTQQVDDETHEQLDSDFLMISHWYAMRGLSCLHTVLNYALGRNNLKESLTIPEDPEHGDQNVSQPEKDESSSEDDLEGNENDALTDLMNSSQSNANIPLPIQCSARFSANGILVITRAPHSITRSLMISPIRLSKHSRNGPNKRPVFESLGRLPPAQYNGDTTGHDSNESESPTGSWESSSAPSSSESDNEAGLRMSRFQPPSAWQKPYSRYPAKAPFPSSIHSAKPEKPKSVISILGPSVEELIPSEKRLALGYKMFGHGPQVCAHNAGIARSFGYNDLADIWELCKLILNNEVPLEILPQQQRREHVLVLARRALVRIKRKDSGLDLQFDEASTVNNPRLKGRIKWGHHSIVTWLIPSLFDHFERLADTQMLAMLSCVFSEPATREGVTNAMAKMRQSNLPMSMEAPAFSLDYFPSADVAWSLFKPTTSGPSTPAYSRYAIPVNDIGYRLTKALDTYGSHGSSNGPWGRDTLHSEPVTPYSTGNTPPNLSRAPTFRSVTTSHTNTPYSTSPEQSQTAKKHSTTNFASAFASISRPFATVLSTSPSTKTRTDDLSTSAPTNSVTWGATTFYGSGGNDRTSLAAPSRTKHGKRASFGQVDQVNIDYYSDSDSDDNDATSALERVPEYAAPSTPKEEEEEEEEGGNVQVTLKNQDKFDDEACASAPLLDGRKGWLYRAWREQYAEMLGCWGLVSERAEVLKFNGLVSYFPPGGSGAGSKTGSISLALKKDDSSRDTSTPPSQSVSRASTLAPPYTFDLMRRSPTNSPRHFSFNPEAIEFTPRSPFSPEILPQTPNIFVSDEQYLRLSIPAISMDAPDNIIGGEMSFDTSVESRVNLQPRPSLSRGASNVSGGSLQPGTASSNNNGKKKKTRIHSCSICWIKVCGRFHICLACGHVAHFNCLDEGLGYDEGECVVGCGCGCGFEEDEDEKRAEMVRSFRNWEERGGWMPDDVEDVGVYSHEGSLVGEVGRWSEDVAKKNTEQKIGYRGRTKGKGKKKAQG</sequence>
<dbReference type="GO" id="GO:1904263">
    <property type="term" value="P:positive regulation of TORC1 signaling"/>
    <property type="evidence" value="ECO:0007669"/>
    <property type="project" value="TreeGrafter"/>
</dbReference>
<name>A0A6G1K5X4_9PLEO</name>
<feature type="domain" description="WDR59/RTC1-like RING zinc finger" evidence="5">
    <location>
        <begin position="1427"/>
        <end position="1477"/>
    </location>
</feature>
<feature type="region of interest" description="Disordered" evidence="4">
    <location>
        <begin position="1018"/>
        <end position="1081"/>
    </location>
</feature>
<evidence type="ECO:0000259" key="5">
    <source>
        <dbReference type="Pfam" id="PF17120"/>
    </source>
</evidence>
<evidence type="ECO:0000256" key="3">
    <source>
        <dbReference type="PROSITE-ProRule" id="PRU00221"/>
    </source>
</evidence>
<keyword evidence="2" id="KW-0677">Repeat</keyword>
<feature type="repeat" description="WD" evidence="3">
    <location>
        <begin position="215"/>
        <end position="248"/>
    </location>
</feature>
<dbReference type="PROSITE" id="PS50082">
    <property type="entry name" value="WD_REPEATS_2"/>
    <property type="match status" value="3"/>
</dbReference>
<feature type="region of interest" description="Disordered" evidence="4">
    <location>
        <begin position="606"/>
        <end position="643"/>
    </location>
</feature>
<feature type="region of interest" description="Disordered" evidence="4">
    <location>
        <begin position="1284"/>
        <end position="1304"/>
    </location>
</feature>
<dbReference type="GO" id="GO:0035591">
    <property type="term" value="F:signaling adaptor activity"/>
    <property type="evidence" value="ECO:0007669"/>
    <property type="project" value="TreeGrafter"/>
</dbReference>
<protein>
    <recommendedName>
        <fullName evidence="5">WDR59/RTC1-like RING zinc finger domain-containing protein</fullName>
    </recommendedName>
</protein>
<evidence type="ECO:0000313" key="7">
    <source>
        <dbReference type="Proteomes" id="UP000799428"/>
    </source>
</evidence>
<dbReference type="Pfam" id="PF00400">
    <property type="entry name" value="WD40"/>
    <property type="match status" value="2"/>
</dbReference>
<evidence type="ECO:0000313" key="6">
    <source>
        <dbReference type="EMBL" id="KAF2708289.1"/>
    </source>
</evidence>